<protein>
    <recommendedName>
        <fullName evidence="12 13">Uracil phosphoribosyltransferase</fullName>
        <ecNumber evidence="4 13">2.4.2.9</ecNumber>
    </recommendedName>
</protein>
<dbReference type="AlphaFoldDB" id="A0A5C5VW15"/>
<reference evidence="15 16" key="1">
    <citation type="submission" date="2019-02" db="EMBL/GenBank/DDBJ databases">
        <title>Deep-cultivation of Planctomycetes and their phenomic and genomic characterization uncovers novel biology.</title>
        <authorList>
            <person name="Wiegand S."/>
            <person name="Jogler M."/>
            <person name="Boedeker C."/>
            <person name="Pinto D."/>
            <person name="Vollmers J."/>
            <person name="Rivas-Marin E."/>
            <person name="Kohn T."/>
            <person name="Peeters S.H."/>
            <person name="Heuer A."/>
            <person name="Rast P."/>
            <person name="Oberbeckmann S."/>
            <person name="Bunk B."/>
            <person name="Jeske O."/>
            <person name="Meyerdierks A."/>
            <person name="Storesund J.E."/>
            <person name="Kallscheuer N."/>
            <person name="Luecker S."/>
            <person name="Lage O.M."/>
            <person name="Pohl T."/>
            <person name="Merkel B.J."/>
            <person name="Hornburger P."/>
            <person name="Mueller R.-W."/>
            <person name="Bruemmer F."/>
            <person name="Labrenz M."/>
            <person name="Spormann A.M."/>
            <person name="Op Den Camp H."/>
            <person name="Overmann J."/>
            <person name="Amann R."/>
            <person name="Jetten M.S.M."/>
            <person name="Mascher T."/>
            <person name="Medema M.H."/>
            <person name="Devos D.P."/>
            <person name="Kaster A.-K."/>
            <person name="Ovreas L."/>
            <person name="Rohde M."/>
            <person name="Galperin M.Y."/>
            <person name="Jogler C."/>
        </authorList>
    </citation>
    <scope>NUCLEOTIDE SEQUENCE [LARGE SCALE GENOMIC DNA]</scope>
    <source>
        <strain evidence="15 16">Pla111</strain>
    </source>
</reference>
<dbReference type="InterPro" id="IPR050054">
    <property type="entry name" value="UPRTase/APRTase"/>
</dbReference>
<evidence type="ECO:0000256" key="11">
    <source>
        <dbReference type="ARBA" id="ARBA00056901"/>
    </source>
</evidence>
<evidence type="ECO:0000256" key="13">
    <source>
        <dbReference type="NCBIfam" id="TIGR01091"/>
    </source>
</evidence>
<comment type="function">
    <text evidence="11">Catalyzes the conversion of uracil and 5-phospho-alpha-D-ribose 1-diphosphate (PRPP) to UMP and diphosphate.</text>
</comment>
<dbReference type="GO" id="GO:0006223">
    <property type="term" value="P:uracil salvage"/>
    <property type="evidence" value="ECO:0007669"/>
    <property type="project" value="InterPro"/>
</dbReference>
<comment type="cofactor">
    <cofactor evidence="1">
        <name>Mg(2+)</name>
        <dbReference type="ChEBI" id="CHEBI:18420"/>
    </cofactor>
</comment>
<keyword evidence="9" id="KW-0342">GTP-binding</keyword>
<dbReference type="EC" id="2.4.2.9" evidence="4 13"/>
<comment type="caution">
    <text evidence="15">The sequence shown here is derived from an EMBL/GenBank/DDBJ whole genome shotgun (WGS) entry which is preliminary data.</text>
</comment>
<dbReference type="GO" id="GO:0005525">
    <property type="term" value="F:GTP binding"/>
    <property type="evidence" value="ECO:0007669"/>
    <property type="project" value="UniProtKB-KW"/>
</dbReference>
<dbReference type="GO" id="GO:0044206">
    <property type="term" value="P:UMP salvage"/>
    <property type="evidence" value="ECO:0007669"/>
    <property type="project" value="UniProtKB-UniPathway"/>
</dbReference>
<dbReference type="NCBIfam" id="TIGR01091">
    <property type="entry name" value="upp"/>
    <property type="match status" value="1"/>
</dbReference>
<evidence type="ECO:0000259" key="14">
    <source>
        <dbReference type="Pfam" id="PF14681"/>
    </source>
</evidence>
<dbReference type="FunFam" id="3.40.50.2020:FF:000003">
    <property type="entry name" value="Uracil phosphoribosyltransferase"/>
    <property type="match status" value="1"/>
</dbReference>
<gene>
    <name evidence="15" type="primary">upp</name>
    <name evidence="15" type="ORF">Pla111_28550</name>
</gene>
<comment type="pathway">
    <text evidence="2">Pyrimidine metabolism; UMP biosynthesis via salvage pathway; UMP from uracil: step 1/1.</text>
</comment>
<evidence type="ECO:0000256" key="9">
    <source>
        <dbReference type="ARBA" id="ARBA00023134"/>
    </source>
</evidence>
<keyword evidence="6 15" id="KW-0328">Glycosyltransferase</keyword>
<dbReference type="SUPFAM" id="SSF53271">
    <property type="entry name" value="PRTase-like"/>
    <property type="match status" value="1"/>
</dbReference>
<keyword evidence="5" id="KW-0021">Allosteric enzyme</keyword>
<proteinExistence type="inferred from homology"/>
<dbReference type="OrthoDB" id="9781675at2"/>
<dbReference type="UniPathway" id="UPA00574">
    <property type="reaction ID" value="UER00636"/>
</dbReference>
<evidence type="ECO:0000256" key="2">
    <source>
        <dbReference type="ARBA" id="ARBA00005180"/>
    </source>
</evidence>
<evidence type="ECO:0000256" key="3">
    <source>
        <dbReference type="ARBA" id="ARBA00009516"/>
    </source>
</evidence>
<evidence type="ECO:0000256" key="10">
    <source>
        <dbReference type="ARBA" id="ARBA00052919"/>
    </source>
</evidence>
<evidence type="ECO:0000256" key="7">
    <source>
        <dbReference type="ARBA" id="ARBA00022679"/>
    </source>
</evidence>
<dbReference type="Gene3D" id="3.40.50.2020">
    <property type="match status" value="1"/>
</dbReference>
<dbReference type="Proteomes" id="UP000318995">
    <property type="component" value="Unassembled WGS sequence"/>
</dbReference>
<dbReference type="PANTHER" id="PTHR32315">
    <property type="entry name" value="ADENINE PHOSPHORIBOSYLTRANSFERASE"/>
    <property type="match status" value="1"/>
</dbReference>
<dbReference type="CDD" id="cd06223">
    <property type="entry name" value="PRTases_typeI"/>
    <property type="match status" value="1"/>
</dbReference>
<dbReference type="InterPro" id="IPR005765">
    <property type="entry name" value="UPRT"/>
</dbReference>
<dbReference type="InterPro" id="IPR029057">
    <property type="entry name" value="PRTase-like"/>
</dbReference>
<keyword evidence="16" id="KW-1185">Reference proteome</keyword>
<evidence type="ECO:0000256" key="4">
    <source>
        <dbReference type="ARBA" id="ARBA00011894"/>
    </source>
</evidence>
<evidence type="ECO:0000313" key="16">
    <source>
        <dbReference type="Proteomes" id="UP000318995"/>
    </source>
</evidence>
<dbReference type="Pfam" id="PF14681">
    <property type="entry name" value="UPRTase"/>
    <property type="match status" value="1"/>
</dbReference>
<dbReference type="RefSeq" id="WP_146575105.1">
    <property type="nucleotide sequence ID" value="NZ_SJPH01000007.1"/>
</dbReference>
<accession>A0A5C5VW15</accession>
<feature type="domain" description="Phosphoribosyltransferase" evidence="14">
    <location>
        <begin position="7"/>
        <end position="207"/>
    </location>
</feature>
<keyword evidence="7 15" id="KW-0808">Transferase</keyword>
<dbReference type="GO" id="GO:0005737">
    <property type="term" value="C:cytoplasm"/>
    <property type="evidence" value="ECO:0007669"/>
    <property type="project" value="UniProtKB-ARBA"/>
</dbReference>
<evidence type="ECO:0000256" key="5">
    <source>
        <dbReference type="ARBA" id="ARBA00022533"/>
    </source>
</evidence>
<dbReference type="InterPro" id="IPR000836">
    <property type="entry name" value="PRTase_dom"/>
</dbReference>
<evidence type="ECO:0000256" key="8">
    <source>
        <dbReference type="ARBA" id="ARBA00022741"/>
    </source>
</evidence>
<evidence type="ECO:0000256" key="12">
    <source>
        <dbReference type="ARBA" id="ARBA00072146"/>
    </source>
</evidence>
<evidence type="ECO:0000256" key="6">
    <source>
        <dbReference type="ARBA" id="ARBA00022676"/>
    </source>
</evidence>
<evidence type="ECO:0000313" key="15">
    <source>
        <dbReference type="EMBL" id="TWT42550.1"/>
    </source>
</evidence>
<evidence type="ECO:0000256" key="1">
    <source>
        <dbReference type="ARBA" id="ARBA00001946"/>
    </source>
</evidence>
<dbReference type="EMBL" id="SJPH01000007">
    <property type="protein sequence ID" value="TWT42550.1"/>
    <property type="molecule type" value="Genomic_DNA"/>
</dbReference>
<sequence length="210" mass="22995">MAGVYEVQHPLIDCHLSRLREATTRPEEFRSLVRRVATLLAYEATKDLAVEATRVTTPLTETAGCKLAERIGLVPILRAGLGMVEPVLDLIPSAEVWHLGLYRDEATAEPVEYYSKLPPGRPVDTALVVDPMLATGGSVMAAVETLYAWGVQRIKVLSVLAAQQGIDDFAARFPDVQIFVCRIDPELNANKFIVPGLGDAGDRIFNTPQR</sequence>
<dbReference type="PANTHER" id="PTHR32315:SF4">
    <property type="entry name" value="URACIL PHOSPHORIBOSYLTRANSFERASE, CHLOROPLASTIC"/>
    <property type="match status" value="1"/>
</dbReference>
<dbReference type="GO" id="GO:0004845">
    <property type="term" value="F:uracil phosphoribosyltransferase activity"/>
    <property type="evidence" value="ECO:0007669"/>
    <property type="project" value="UniProtKB-UniRule"/>
</dbReference>
<keyword evidence="8" id="KW-0547">Nucleotide-binding</keyword>
<comment type="similarity">
    <text evidence="3">Belongs to the UPRTase family.</text>
</comment>
<organism evidence="15 16">
    <name type="scientific">Botrimarina hoheduenensis</name>
    <dbReference type="NCBI Taxonomy" id="2528000"/>
    <lineage>
        <taxon>Bacteria</taxon>
        <taxon>Pseudomonadati</taxon>
        <taxon>Planctomycetota</taxon>
        <taxon>Planctomycetia</taxon>
        <taxon>Pirellulales</taxon>
        <taxon>Lacipirellulaceae</taxon>
        <taxon>Botrimarina</taxon>
    </lineage>
</organism>
<name>A0A5C5VW15_9BACT</name>
<comment type="catalytic activity">
    <reaction evidence="10">
        <text>UMP + diphosphate = 5-phospho-alpha-D-ribose 1-diphosphate + uracil</text>
        <dbReference type="Rhea" id="RHEA:13017"/>
        <dbReference type="ChEBI" id="CHEBI:17568"/>
        <dbReference type="ChEBI" id="CHEBI:33019"/>
        <dbReference type="ChEBI" id="CHEBI:57865"/>
        <dbReference type="ChEBI" id="CHEBI:58017"/>
        <dbReference type="EC" id="2.4.2.9"/>
    </reaction>
</comment>
<dbReference type="NCBIfam" id="NF001097">
    <property type="entry name" value="PRK00129.1"/>
    <property type="match status" value="1"/>
</dbReference>